<accession>A0A9Q1J909</accession>
<feature type="region of interest" description="Disordered" evidence="1">
    <location>
        <begin position="76"/>
        <end position="109"/>
    </location>
</feature>
<proteinExistence type="predicted"/>
<comment type="caution">
    <text evidence="2">The sequence shown here is derived from an EMBL/GenBank/DDBJ whole genome shotgun (WGS) entry which is preliminary data.</text>
</comment>
<organism evidence="2 3">
    <name type="scientific">Synaphobranchus kaupii</name>
    <name type="common">Kaup's arrowtooth eel</name>
    <dbReference type="NCBI Taxonomy" id="118154"/>
    <lineage>
        <taxon>Eukaryota</taxon>
        <taxon>Metazoa</taxon>
        <taxon>Chordata</taxon>
        <taxon>Craniata</taxon>
        <taxon>Vertebrata</taxon>
        <taxon>Euteleostomi</taxon>
        <taxon>Actinopterygii</taxon>
        <taxon>Neopterygii</taxon>
        <taxon>Teleostei</taxon>
        <taxon>Anguilliformes</taxon>
        <taxon>Synaphobranchidae</taxon>
        <taxon>Synaphobranchus</taxon>
    </lineage>
</organism>
<dbReference type="AlphaFoldDB" id="A0A9Q1J909"/>
<keyword evidence="3" id="KW-1185">Reference proteome</keyword>
<reference evidence="2" key="1">
    <citation type="journal article" date="2023" name="Science">
        <title>Genome structures resolve the early diversification of teleost fishes.</title>
        <authorList>
            <person name="Parey E."/>
            <person name="Louis A."/>
            <person name="Montfort J."/>
            <person name="Bouchez O."/>
            <person name="Roques C."/>
            <person name="Iampietro C."/>
            <person name="Lluch J."/>
            <person name="Castinel A."/>
            <person name="Donnadieu C."/>
            <person name="Desvignes T."/>
            <person name="Floi Bucao C."/>
            <person name="Jouanno E."/>
            <person name="Wen M."/>
            <person name="Mejri S."/>
            <person name="Dirks R."/>
            <person name="Jansen H."/>
            <person name="Henkel C."/>
            <person name="Chen W.J."/>
            <person name="Zahm M."/>
            <person name="Cabau C."/>
            <person name="Klopp C."/>
            <person name="Thompson A.W."/>
            <person name="Robinson-Rechavi M."/>
            <person name="Braasch I."/>
            <person name="Lecointre G."/>
            <person name="Bobe J."/>
            <person name="Postlethwait J.H."/>
            <person name="Berthelot C."/>
            <person name="Roest Crollius H."/>
            <person name="Guiguen Y."/>
        </authorList>
    </citation>
    <scope>NUCLEOTIDE SEQUENCE</scope>
    <source>
        <strain evidence="2">WJC10195</strain>
    </source>
</reference>
<evidence type="ECO:0000313" key="3">
    <source>
        <dbReference type="Proteomes" id="UP001152622"/>
    </source>
</evidence>
<sequence length="189" mass="20252">MSEGTSGCDVTKAGICKTMGHSLEDVLKQLDIRIFNGGQTPPRTTHNALFVPQEKKVRSLADLKTEPTRWHCDYLQKSSRRSNPARTRGRERSRQGVMTKAGSGPAARPLTALSGGTTTGPLDLSFLPAPTPGALGLPRQLTRSPSAELEILVGSWRTPERCPARPCGGSWPVSTVSVTYLSRGDTAAV</sequence>
<dbReference type="EMBL" id="JAINUF010000002">
    <property type="protein sequence ID" value="KAJ8374926.1"/>
    <property type="molecule type" value="Genomic_DNA"/>
</dbReference>
<evidence type="ECO:0000313" key="2">
    <source>
        <dbReference type="EMBL" id="KAJ8374926.1"/>
    </source>
</evidence>
<gene>
    <name evidence="2" type="ORF">SKAU_G00055060</name>
</gene>
<dbReference type="Proteomes" id="UP001152622">
    <property type="component" value="Chromosome 2"/>
</dbReference>
<name>A0A9Q1J909_SYNKA</name>
<evidence type="ECO:0000256" key="1">
    <source>
        <dbReference type="SAM" id="MobiDB-lite"/>
    </source>
</evidence>
<protein>
    <submittedName>
        <fullName evidence="2">Uncharacterized protein</fullName>
    </submittedName>
</protein>